<dbReference type="Proteomes" id="UP000656548">
    <property type="component" value="Unassembled WGS sequence"/>
</dbReference>
<organism evidence="1 2">
    <name type="scientific">Amycolatopsis roodepoortensis</name>
    <dbReference type="NCBI Taxonomy" id="700274"/>
    <lineage>
        <taxon>Bacteria</taxon>
        <taxon>Bacillati</taxon>
        <taxon>Actinomycetota</taxon>
        <taxon>Actinomycetes</taxon>
        <taxon>Pseudonocardiales</taxon>
        <taxon>Pseudonocardiaceae</taxon>
        <taxon>Amycolatopsis</taxon>
    </lineage>
</organism>
<comment type="caution">
    <text evidence="1">The sequence shown here is derived from an EMBL/GenBank/DDBJ whole genome shotgun (WGS) entry which is preliminary data.</text>
</comment>
<keyword evidence="2" id="KW-1185">Reference proteome</keyword>
<dbReference type="RefSeq" id="WP_225948803.1">
    <property type="nucleotide sequence ID" value="NZ_JADBEJ010000001.1"/>
</dbReference>
<accession>A0ABR9L1A1</accession>
<reference evidence="1 2" key="1">
    <citation type="submission" date="2020-10" db="EMBL/GenBank/DDBJ databases">
        <title>Sequencing the genomes of 1000 actinobacteria strains.</title>
        <authorList>
            <person name="Klenk H.-P."/>
        </authorList>
    </citation>
    <scope>NUCLEOTIDE SEQUENCE [LARGE SCALE GENOMIC DNA]</scope>
    <source>
        <strain evidence="1 2">DSM 46661</strain>
    </source>
</reference>
<dbReference type="EMBL" id="JADBEJ010000001">
    <property type="protein sequence ID" value="MBE1574373.1"/>
    <property type="molecule type" value="Genomic_DNA"/>
</dbReference>
<evidence type="ECO:0008006" key="3">
    <source>
        <dbReference type="Google" id="ProtNLM"/>
    </source>
</evidence>
<proteinExistence type="predicted"/>
<evidence type="ECO:0000313" key="1">
    <source>
        <dbReference type="EMBL" id="MBE1574373.1"/>
    </source>
</evidence>
<sequence length="370" mass="39653">MTPPPIRLSGAVMTHPKRIDAARAVADGLPELGLQVVVDPEPEGPPAALRAARLAWAAVDPGATHHLVIQDDAVPSADFTRRLNSLIAAQPDAAVSLFTEWGSRTSHVIRIAAMLGYTMAPVVDDYIPAVALVLPAEVARGFEEYVQAKVDEGAPDDVALLDYLSDLGIRTVIPVANLVDHRDDISLVGNNVMGNRSAACLPPPDAVPDGPHSLLTAPATVPYYDFWGQYSDACIPDESSVDGRVRSSARVWLRERGVTYQDMMVLLEEALDRHPQREFLVDRLSEISLSELWIVAYLLGVITAEHARAVGRTPDFTGPLTKAALATFGPGAVRRVVPARWLPAVGSLLEPLILDGVRAGAARETSRASG</sequence>
<protein>
    <recommendedName>
        <fullName evidence="3">Glycosyltransferase</fullName>
    </recommendedName>
</protein>
<name>A0ABR9L1A1_9PSEU</name>
<gene>
    <name evidence="1" type="ORF">H4W30_001402</name>
</gene>
<evidence type="ECO:0000313" key="2">
    <source>
        <dbReference type="Proteomes" id="UP000656548"/>
    </source>
</evidence>